<keyword evidence="2" id="KW-1185">Reference proteome</keyword>
<proteinExistence type="predicted"/>
<evidence type="ECO:0000313" key="2">
    <source>
        <dbReference type="Proteomes" id="UP000184368"/>
    </source>
</evidence>
<dbReference type="EMBL" id="FQUO01000003">
    <property type="protein sequence ID" value="SHE80046.1"/>
    <property type="molecule type" value="Genomic_DNA"/>
</dbReference>
<reference evidence="1 2" key="1">
    <citation type="submission" date="2016-11" db="EMBL/GenBank/DDBJ databases">
        <authorList>
            <person name="Jaros S."/>
            <person name="Januszkiewicz K."/>
            <person name="Wedrychowicz H."/>
        </authorList>
    </citation>
    <scope>NUCLEOTIDE SEQUENCE [LARGE SCALE GENOMIC DNA]</scope>
    <source>
        <strain evidence="1 2">DSM 26897</strain>
    </source>
</reference>
<evidence type="ECO:0000313" key="1">
    <source>
        <dbReference type="EMBL" id="SHE80046.1"/>
    </source>
</evidence>
<gene>
    <name evidence="1" type="ORF">SAMN05444008_10314</name>
</gene>
<dbReference type="AlphaFoldDB" id="A0A1M4WFP1"/>
<dbReference type="Proteomes" id="UP000184368">
    <property type="component" value="Unassembled WGS sequence"/>
</dbReference>
<organism evidence="1 2">
    <name type="scientific">Cnuella takakiae</name>
    <dbReference type="NCBI Taxonomy" id="1302690"/>
    <lineage>
        <taxon>Bacteria</taxon>
        <taxon>Pseudomonadati</taxon>
        <taxon>Bacteroidota</taxon>
        <taxon>Chitinophagia</taxon>
        <taxon>Chitinophagales</taxon>
        <taxon>Chitinophagaceae</taxon>
        <taxon>Cnuella</taxon>
    </lineage>
</organism>
<accession>A0A1M4WFP1</accession>
<dbReference type="InterPro" id="IPR046562">
    <property type="entry name" value="DUF6717"/>
</dbReference>
<sequence>MHTLVQPSVAGISITPGDIQELTIFQEEGRWYIGIAKYLKSKSHQAFTEVASITDGLMQWIARRRKRFTVFLHTQPFEGARMLELVEMCTGPEGGAFYRVSAQRSPSEHRIWVCDTSLLVFGDLPQRIFFKLGNKE</sequence>
<dbReference type="RefSeq" id="WP_073040393.1">
    <property type="nucleotide sequence ID" value="NZ_FQUO01000003.1"/>
</dbReference>
<dbReference type="OrthoDB" id="1095162at2"/>
<dbReference type="Pfam" id="PF20475">
    <property type="entry name" value="DUF6717"/>
    <property type="match status" value="1"/>
</dbReference>
<protein>
    <submittedName>
        <fullName evidence="1">Uncharacterized protein</fullName>
    </submittedName>
</protein>
<name>A0A1M4WFP1_9BACT</name>